<keyword evidence="3" id="KW-1185">Reference proteome</keyword>
<organism evidence="2 3">
    <name type="scientific">Atta colombica</name>
    <dbReference type="NCBI Taxonomy" id="520822"/>
    <lineage>
        <taxon>Eukaryota</taxon>
        <taxon>Metazoa</taxon>
        <taxon>Ecdysozoa</taxon>
        <taxon>Arthropoda</taxon>
        <taxon>Hexapoda</taxon>
        <taxon>Insecta</taxon>
        <taxon>Pterygota</taxon>
        <taxon>Neoptera</taxon>
        <taxon>Endopterygota</taxon>
        <taxon>Hymenoptera</taxon>
        <taxon>Apocrita</taxon>
        <taxon>Aculeata</taxon>
        <taxon>Formicoidea</taxon>
        <taxon>Formicidae</taxon>
        <taxon>Myrmicinae</taxon>
        <taxon>Atta</taxon>
    </lineage>
</organism>
<dbReference type="EMBL" id="KQ976417">
    <property type="protein sequence ID" value="KYM89964.1"/>
    <property type="molecule type" value="Genomic_DNA"/>
</dbReference>
<proteinExistence type="predicted"/>
<sequence length="106" mass="11819">MESKIGIDRSGGEARRRRSARSKQQPRFFITLMNHSRRHLLSVIQSARQRRGPQSTLLASHSHSISRTARTSLVAVVVVPDVVGCQTMTVDQLRSTPTSPDVPLLF</sequence>
<evidence type="ECO:0000313" key="2">
    <source>
        <dbReference type="EMBL" id="KYM89964.1"/>
    </source>
</evidence>
<protein>
    <submittedName>
        <fullName evidence="2">Uncharacterized protein</fullName>
    </submittedName>
</protein>
<evidence type="ECO:0000256" key="1">
    <source>
        <dbReference type="SAM" id="MobiDB-lite"/>
    </source>
</evidence>
<dbReference type="Proteomes" id="UP000078540">
    <property type="component" value="Unassembled WGS sequence"/>
</dbReference>
<feature type="compositionally biased region" description="Basic and acidic residues" evidence="1">
    <location>
        <begin position="1"/>
        <end position="14"/>
    </location>
</feature>
<feature type="region of interest" description="Disordered" evidence="1">
    <location>
        <begin position="1"/>
        <end position="26"/>
    </location>
</feature>
<reference evidence="2 3" key="1">
    <citation type="submission" date="2015-09" db="EMBL/GenBank/DDBJ databases">
        <title>Atta colombica WGS genome.</title>
        <authorList>
            <person name="Nygaard S."/>
            <person name="Hu H."/>
            <person name="Boomsma J."/>
            <person name="Zhang G."/>
        </authorList>
    </citation>
    <scope>NUCLEOTIDE SEQUENCE [LARGE SCALE GENOMIC DNA]</scope>
    <source>
        <strain evidence="2">Treedump-2</strain>
        <tissue evidence="2">Whole body</tissue>
    </source>
</reference>
<evidence type="ECO:0000313" key="3">
    <source>
        <dbReference type="Proteomes" id="UP000078540"/>
    </source>
</evidence>
<accession>A0A195BU71</accession>
<dbReference type="AlphaFoldDB" id="A0A195BU71"/>
<gene>
    <name evidence="2" type="ORF">ALC53_02276</name>
</gene>
<name>A0A195BU71_9HYME</name>